<dbReference type="EMBL" id="UINC01158435">
    <property type="protein sequence ID" value="SVD55980.1"/>
    <property type="molecule type" value="Genomic_DNA"/>
</dbReference>
<reference evidence="1" key="1">
    <citation type="submission" date="2018-05" db="EMBL/GenBank/DDBJ databases">
        <authorList>
            <person name="Lanie J.A."/>
            <person name="Ng W.-L."/>
            <person name="Kazmierczak K.M."/>
            <person name="Andrzejewski T.M."/>
            <person name="Davidsen T.M."/>
            <person name="Wayne K.J."/>
            <person name="Tettelin H."/>
            <person name="Glass J.I."/>
            <person name="Rusch D."/>
            <person name="Podicherti R."/>
            <person name="Tsui H.-C.T."/>
            <person name="Winkler M.E."/>
        </authorList>
    </citation>
    <scope>NUCLEOTIDE SEQUENCE</scope>
</reference>
<gene>
    <name evidence="1" type="ORF">METZ01_LOCUS408834</name>
</gene>
<feature type="non-terminal residue" evidence="1">
    <location>
        <position position="80"/>
    </location>
</feature>
<proteinExistence type="predicted"/>
<organism evidence="1">
    <name type="scientific">marine metagenome</name>
    <dbReference type="NCBI Taxonomy" id="408172"/>
    <lineage>
        <taxon>unclassified sequences</taxon>
        <taxon>metagenomes</taxon>
        <taxon>ecological metagenomes</taxon>
    </lineage>
</organism>
<evidence type="ECO:0000313" key="1">
    <source>
        <dbReference type="EMBL" id="SVD55980.1"/>
    </source>
</evidence>
<accession>A0A382WBV6</accession>
<sequence length="80" mass="8958">MRTGNWFELGFHNCTVEDPVMQVFEDGGAPLLRTAERDAPPPHHNDRCGTSGPHYAFTRGEFYCVVCGDTILRLYNDVGV</sequence>
<name>A0A382WBV6_9ZZZZ</name>
<dbReference type="AlphaFoldDB" id="A0A382WBV6"/>
<protein>
    <submittedName>
        <fullName evidence="1">Uncharacterized protein</fullName>
    </submittedName>
</protein>